<dbReference type="GO" id="GO:0008270">
    <property type="term" value="F:zinc ion binding"/>
    <property type="evidence" value="ECO:0007669"/>
    <property type="project" value="TreeGrafter"/>
</dbReference>
<dbReference type="GO" id="GO:0016020">
    <property type="term" value="C:membrane"/>
    <property type="evidence" value="ECO:0007669"/>
    <property type="project" value="UniProtKB-SubCell"/>
</dbReference>
<keyword evidence="3" id="KW-0479">Metal-binding</keyword>
<sequence>MNTYAYDRQTYPVGGQSGPINQPSFVHHTGPQGQHSFVHQLGPPVMVAAEQPGYMSQAQLPNARQPAVPAYYSTNNLPYYSVVGKPKMPPGSYITMDKVPANINCPKCNTPIITKVRSKTTAKTVVAAAAVGLIFWPLAFVPFMSRRMKKTVHVCPRCSHTLGKVVTVASVPGYQY</sequence>
<dbReference type="SMART" id="SM00714">
    <property type="entry name" value="LITAF"/>
    <property type="match status" value="1"/>
</dbReference>
<evidence type="ECO:0000256" key="6">
    <source>
        <dbReference type="SAM" id="Phobius"/>
    </source>
</evidence>
<keyword evidence="4" id="KW-0862">Zinc</keyword>
<reference evidence="8" key="1">
    <citation type="submission" date="2022-07" db="EMBL/GenBank/DDBJ databases">
        <title>Phylogenomic reconstructions and comparative analyses of Kickxellomycotina fungi.</title>
        <authorList>
            <person name="Reynolds N.K."/>
            <person name="Stajich J.E."/>
            <person name="Barry K."/>
            <person name="Grigoriev I.V."/>
            <person name="Crous P."/>
            <person name="Smith M.E."/>
        </authorList>
    </citation>
    <scope>NUCLEOTIDE SEQUENCE</scope>
    <source>
        <strain evidence="8">NBRC 105413</strain>
    </source>
</reference>
<comment type="subcellular location">
    <subcellularLocation>
        <location evidence="1">Membrane</location>
        <topology evidence="1">Peripheral membrane protein</topology>
    </subcellularLocation>
</comment>
<feature type="transmembrane region" description="Helical" evidence="6">
    <location>
        <begin position="125"/>
        <end position="143"/>
    </location>
</feature>
<keyword evidence="6" id="KW-0812">Transmembrane</keyword>
<feature type="domain" description="LITAF" evidence="7">
    <location>
        <begin position="85"/>
        <end position="167"/>
    </location>
</feature>
<evidence type="ECO:0000313" key="9">
    <source>
        <dbReference type="Proteomes" id="UP001145021"/>
    </source>
</evidence>
<dbReference type="PANTHER" id="PTHR23292:SF6">
    <property type="entry name" value="FI16602P1-RELATED"/>
    <property type="match status" value="1"/>
</dbReference>
<evidence type="ECO:0000256" key="1">
    <source>
        <dbReference type="ARBA" id="ARBA00004170"/>
    </source>
</evidence>
<dbReference type="InterPro" id="IPR006629">
    <property type="entry name" value="LITAF"/>
</dbReference>
<evidence type="ECO:0000256" key="4">
    <source>
        <dbReference type="ARBA" id="ARBA00022833"/>
    </source>
</evidence>
<dbReference type="AlphaFoldDB" id="A0A9W8CJ86"/>
<gene>
    <name evidence="8" type="ORF">LPJ64_002924</name>
</gene>
<evidence type="ECO:0000313" key="8">
    <source>
        <dbReference type="EMBL" id="KAJ1645489.1"/>
    </source>
</evidence>
<keyword evidence="6" id="KW-1133">Transmembrane helix</keyword>
<dbReference type="EMBL" id="JANBOH010000103">
    <property type="protein sequence ID" value="KAJ1645489.1"/>
    <property type="molecule type" value="Genomic_DNA"/>
</dbReference>
<protein>
    <recommendedName>
        <fullName evidence="7">LITAF domain-containing protein</fullName>
    </recommendedName>
</protein>
<evidence type="ECO:0000259" key="7">
    <source>
        <dbReference type="PROSITE" id="PS51837"/>
    </source>
</evidence>
<organism evidence="8 9">
    <name type="scientific">Coemansia asiatica</name>
    <dbReference type="NCBI Taxonomy" id="1052880"/>
    <lineage>
        <taxon>Eukaryota</taxon>
        <taxon>Fungi</taxon>
        <taxon>Fungi incertae sedis</taxon>
        <taxon>Zoopagomycota</taxon>
        <taxon>Kickxellomycotina</taxon>
        <taxon>Kickxellomycetes</taxon>
        <taxon>Kickxellales</taxon>
        <taxon>Kickxellaceae</taxon>
        <taxon>Coemansia</taxon>
    </lineage>
</organism>
<dbReference type="Proteomes" id="UP001145021">
    <property type="component" value="Unassembled WGS sequence"/>
</dbReference>
<dbReference type="InterPro" id="IPR037519">
    <property type="entry name" value="LITAF_fam"/>
</dbReference>
<dbReference type="Pfam" id="PF10601">
    <property type="entry name" value="zf-LITAF-like"/>
    <property type="match status" value="1"/>
</dbReference>
<evidence type="ECO:0000256" key="3">
    <source>
        <dbReference type="ARBA" id="ARBA00022723"/>
    </source>
</evidence>
<comment type="caution">
    <text evidence="8">The sequence shown here is derived from an EMBL/GenBank/DDBJ whole genome shotgun (WGS) entry which is preliminary data.</text>
</comment>
<evidence type="ECO:0000256" key="2">
    <source>
        <dbReference type="ARBA" id="ARBA00005975"/>
    </source>
</evidence>
<keyword evidence="5 6" id="KW-0472">Membrane</keyword>
<dbReference type="PANTHER" id="PTHR23292">
    <property type="entry name" value="LIPOPOLYSACCHARIDE-INDUCED TUMOR NECROSIS FACTOR-ALPHA FACTOR"/>
    <property type="match status" value="1"/>
</dbReference>
<evidence type="ECO:0000256" key="5">
    <source>
        <dbReference type="ARBA" id="ARBA00023136"/>
    </source>
</evidence>
<comment type="similarity">
    <text evidence="2">Belongs to the CDIP1/LITAF family.</text>
</comment>
<keyword evidence="9" id="KW-1185">Reference proteome</keyword>
<dbReference type="PROSITE" id="PS51837">
    <property type="entry name" value="LITAF"/>
    <property type="match status" value="1"/>
</dbReference>
<name>A0A9W8CJ86_9FUNG</name>
<accession>A0A9W8CJ86</accession>
<proteinExistence type="inferred from homology"/>